<feature type="domain" description="Fe/B12 periplasmic-binding" evidence="6">
    <location>
        <begin position="62"/>
        <end position="328"/>
    </location>
</feature>
<dbReference type="SUPFAM" id="SSF53807">
    <property type="entry name" value="Helical backbone' metal receptor"/>
    <property type="match status" value="1"/>
</dbReference>
<dbReference type="PROSITE" id="PS51257">
    <property type="entry name" value="PROKAR_LIPOPROTEIN"/>
    <property type="match status" value="1"/>
</dbReference>
<comment type="similarity">
    <text evidence="2">Belongs to the bacterial solute-binding protein 8 family.</text>
</comment>
<evidence type="ECO:0000256" key="4">
    <source>
        <dbReference type="ARBA" id="ARBA00022729"/>
    </source>
</evidence>
<dbReference type="Pfam" id="PF01497">
    <property type="entry name" value="Peripla_BP_2"/>
    <property type="match status" value="1"/>
</dbReference>
<dbReference type="PANTHER" id="PTHR30532">
    <property type="entry name" value="IRON III DICITRATE-BINDING PERIPLASMIC PROTEIN"/>
    <property type="match status" value="1"/>
</dbReference>
<sequence length="328" mass="34633">MTHRTTHLRGGALTAAGLALLTALTACGSGGAAEDTDDAAATGETVTVETDYGPVEIPAEPRSVVALEFGNEVLLEAGIAPAGAIEPGPGLYTEEQLGILEQVPVVQATDLTINLEAVATAEPDLIIGGVREQSHADFEAHKADLEEIAPTVLFDFEGAGDGLREMSLELAGVVGDGERAAQDKAAFEERSAEIARTYAEQLEDTTFAVVFAVEGQLAVVNSNAWGAYTLDSLGAGLTSAVEPAGDEFAAWYSLEEIDVLNDADVVFYETDVTLEADPVTEELLGNELWATLPAAREDRVFPLRYSFSRTYGQADDVLDQVEAVLQDL</sequence>
<dbReference type="GO" id="GO:0030288">
    <property type="term" value="C:outer membrane-bounded periplasmic space"/>
    <property type="evidence" value="ECO:0007669"/>
    <property type="project" value="TreeGrafter"/>
</dbReference>
<feature type="chain" id="PRO_5012725844" evidence="5">
    <location>
        <begin position="33"/>
        <end position="328"/>
    </location>
</feature>
<dbReference type="PROSITE" id="PS50983">
    <property type="entry name" value="FE_B12_PBP"/>
    <property type="match status" value="1"/>
</dbReference>
<dbReference type="GO" id="GO:1901678">
    <property type="term" value="P:iron coordination entity transport"/>
    <property type="evidence" value="ECO:0007669"/>
    <property type="project" value="UniProtKB-ARBA"/>
</dbReference>
<comment type="subcellular location">
    <subcellularLocation>
        <location evidence="1">Cell envelope</location>
    </subcellularLocation>
</comment>
<evidence type="ECO:0000256" key="5">
    <source>
        <dbReference type="SAM" id="SignalP"/>
    </source>
</evidence>
<protein>
    <submittedName>
        <fullName evidence="7">Iron complex transport system substrate-binding protein</fullName>
    </submittedName>
</protein>
<accession>A0A1M6J6L2</accession>
<keyword evidence="3" id="KW-0813">Transport</keyword>
<keyword evidence="4 5" id="KW-0732">Signal</keyword>
<gene>
    <name evidence="7" type="ORF">SAMN05421803_1069</name>
</gene>
<dbReference type="Gene3D" id="3.40.50.1980">
    <property type="entry name" value="Nitrogenase molybdenum iron protein domain"/>
    <property type="match status" value="2"/>
</dbReference>
<dbReference type="InterPro" id="IPR051313">
    <property type="entry name" value="Bact_iron-sidero_bind"/>
</dbReference>
<evidence type="ECO:0000256" key="2">
    <source>
        <dbReference type="ARBA" id="ARBA00008814"/>
    </source>
</evidence>
<dbReference type="InterPro" id="IPR002491">
    <property type="entry name" value="ABC_transptr_periplasmic_BD"/>
</dbReference>
<evidence type="ECO:0000313" key="8">
    <source>
        <dbReference type="Proteomes" id="UP000184452"/>
    </source>
</evidence>
<keyword evidence="8" id="KW-1185">Reference proteome</keyword>
<evidence type="ECO:0000256" key="3">
    <source>
        <dbReference type="ARBA" id="ARBA00022448"/>
    </source>
</evidence>
<evidence type="ECO:0000256" key="1">
    <source>
        <dbReference type="ARBA" id="ARBA00004196"/>
    </source>
</evidence>
<organism evidence="7 8">
    <name type="scientific">Nocardiopsis flavescens</name>
    <dbReference type="NCBI Taxonomy" id="758803"/>
    <lineage>
        <taxon>Bacteria</taxon>
        <taxon>Bacillati</taxon>
        <taxon>Actinomycetota</taxon>
        <taxon>Actinomycetes</taxon>
        <taxon>Streptosporangiales</taxon>
        <taxon>Nocardiopsidaceae</taxon>
        <taxon>Nocardiopsis</taxon>
    </lineage>
</organism>
<evidence type="ECO:0000259" key="6">
    <source>
        <dbReference type="PROSITE" id="PS50983"/>
    </source>
</evidence>
<proteinExistence type="inferred from homology"/>
<dbReference type="EMBL" id="FQZK01000006">
    <property type="protein sequence ID" value="SHJ42309.1"/>
    <property type="molecule type" value="Genomic_DNA"/>
</dbReference>
<feature type="signal peptide" evidence="5">
    <location>
        <begin position="1"/>
        <end position="32"/>
    </location>
</feature>
<dbReference type="RefSeq" id="WP_245833057.1">
    <property type="nucleotide sequence ID" value="NZ_FQZK01000006.1"/>
</dbReference>
<dbReference type="PANTHER" id="PTHR30532:SF1">
    <property type="entry name" value="IRON(3+)-HYDROXAMATE-BINDING PROTEIN FHUD"/>
    <property type="match status" value="1"/>
</dbReference>
<evidence type="ECO:0000313" key="7">
    <source>
        <dbReference type="EMBL" id="SHJ42309.1"/>
    </source>
</evidence>
<reference evidence="7 8" key="1">
    <citation type="submission" date="2016-11" db="EMBL/GenBank/DDBJ databases">
        <authorList>
            <person name="Jaros S."/>
            <person name="Januszkiewicz K."/>
            <person name="Wedrychowicz H."/>
        </authorList>
    </citation>
    <scope>NUCLEOTIDE SEQUENCE [LARGE SCALE GENOMIC DNA]</scope>
    <source>
        <strain evidence="7 8">CGMCC 4.5723</strain>
    </source>
</reference>
<dbReference type="STRING" id="758803.SAMN05421803_1069"/>
<dbReference type="Proteomes" id="UP000184452">
    <property type="component" value="Unassembled WGS sequence"/>
</dbReference>
<name>A0A1M6J6L2_9ACTN</name>
<dbReference type="AlphaFoldDB" id="A0A1M6J6L2"/>